<evidence type="ECO:0000313" key="2">
    <source>
        <dbReference type="Proteomes" id="UP000499080"/>
    </source>
</evidence>
<evidence type="ECO:0000313" key="1">
    <source>
        <dbReference type="EMBL" id="GBN39459.1"/>
    </source>
</evidence>
<dbReference type="AlphaFoldDB" id="A0A4Y2NLB0"/>
<name>A0A4Y2NLB0_ARAVE</name>
<proteinExistence type="predicted"/>
<organism evidence="1 2">
    <name type="scientific">Araneus ventricosus</name>
    <name type="common">Orbweaver spider</name>
    <name type="synonym">Epeira ventricosa</name>
    <dbReference type="NCBI Taxonomy" id="182803"/>
    <lineage>
        <taxon>Eukaryota</taxon>
        <taxon>Metazoa</taxon>
        <taxon>Ecdysozoa</taxon>
        <taxon>Arthropoda</taxon>
        <taxon>Chelicerata</taxon>
        <taxon>Arachnida</taxon>
        <taxon>Araneae</taxon>
        <taxon>Araneomorphae</taxon>
        <taxon>Entelegynae</taxon>
        <taxon>Araneoidea</taxon>
        <taxon>Araneidae</taxon>
        <taxon>Araneus</taxon>
    </lineage>
</organism>
<keyword evidence="2" id="KW-1185">Reference proteome</keyword>
<sequence length="88" mass="9746">MNHPSGKVSASELKPRNLIPLKIRRVLGLLQAKSYLGDQTSSGRCGDEAWRGWCRLKCRLRHPTAAQSQFGHICPQIALVLLQNGAQI</sequence>
<gene>
    <name evidence="1" type="ORF">AVEN_189150_1</name>
</gene>
<dbReference type="EMBL" id="BGPR01009350">
    <property type="protein sequence ID" value="GBN39459.1"/>
    <property type="molecule type" value="Genomic_DNA"/>
</dbReference>
<reference evidence="1 2" key="1">
    <citation type="journal article" date="2019" name="Sci. Rep.">
        <title>Orb-weaving spider Araneus ventricosus genome elucidates the spidroin gene catalogue.</title>
        <authorList>
            <person name="Kono N."/>
            <person name="Nakamura H."/>
            <person name="Ohtoshi R."/>
            <person name="Moran D.A.P."/>
            <person name="Shinohara A."/>
            <person name="Yoshida Y."/>
            <person name="Fujiwara M."/>
            <person name="Mori M."/>
            <person name="Tomita M."/>
            <person name="Arakawa K."/>
        </authorList>
    </citation>
    <scope>NUCLEOTIDE SEQUENCE [LARGE SCALE GENOMIC DNA]</scope>
</reference>
<accession>A0A4Y2NLB0</accession>
<protein>
    <submittedName>
        <fullName evidence="1">Uncharacterized protein</fullName>
    </submittedName>
</protein>
<dbReference type="Proteomes" id="UP000499080">
    <property type="component" value="Unassembled WGS sequence"/>
</dbReference>
<comment type="caution">
    <text evidence="1">The sequence shown here is derived from an EMBL/GenBank/DDBJ whole genome shotgun (WGS) entry which is preliminary data.</text>
</comment>